<proteinExistence type="predicted"/>
<evidence type="ECO:0000313" key="2">
    <source>
        <dbReference type="Proteomes" id="UP000780690"/>
    </source>
</evidence>
<gene>
    <name evidence="1" type="ORF">F3J38_26530</name>
</gene>
<dbReference type="Proteomes" id="UP000780690">
    <property type="component" value="Unassembled WGS sequence"/>
</dbReference>
<dbReference type="RefSeq" id="WP_167144148.1">
    <property type="nucleotide sequence ID" value="NZ_VWXD01000018.1"/>
</dbReference>
<name>A0ABX0R8X1_9GAMM</name>
<dbReference type="EMBL" id="VWXD01000018">
    <property type="protein sequence ID" value="NIF03562.1"/>
    <property type="molecule type" value="Genomic_DNA"/>
</dbReference>
<evidence type="ECO:0000313" key="1">
    <source>
        <dbReference type="EMBL" id="NIF03562.1"/>
    </source>
</evidence>
<accession>A0ABX0R8X1</accession>
<reference evidence="1 2" key="1">
    <citation type="journal article" date="2019" name="bioRxiv">
        <title>Bacteria contribute to plant secondary compound degradation in a generalist herbivore system.</title>
        <authorList>
            <person name="Francoeur C.B."/>
            <person name="Khadempour L."/>
            <person name="Moreira-Soto R.D."/>
            <person name="Gotting K."/>
            <person name="Book A.J."/>
            <person name="Pinto-Tomas A.A."/>
            <person name="Keefover-Ring K."/>
            <person name="Currie C.R."/>
        </authorList>
    </citation>
    <scope>NUCLEOTIDE SEQUENCE [LARGE SCALE GENOMIC DNA]</scope>
    <source>
        <strain evidence="1 2">Acro-805</strain>
    </source>
</reference>
<protein>
    <submittedName>
        <fullName evidence="1">Uncharacterized protein</fullName>
    </submittedName>
</protein>
<keyword evidence="2" id="KW-1185">Reference proteome</keyword>
<organism evidence="1 2">
    <name type="scientific">Candidatus Pantoea formicae</name>
    <dbReference type="NCBI Taxonomy" id="2608355"/>
    <lineage>
        <taxon>Bacteria</taxon>
        <taxon>Pseudomonadati</taxon>
        <taxon>Pseudomonadota</taxon>
        <taxon>Gammaproteobacteria</taxon>
        <taxon>Enterobacterales</taxon>
        <taxon>Erwiniaceae</taxon>
        <taxon>Pantoea</taxon>
    </lineage>
</organism>
<comment type="caution">
    <text evidence="1">The sequence shown here is derived from an EMBL/GenBank/DDBJ whole genome shotgun (WGS) entry which is preliminary data.</text>
</comment>
<sequence>MNSDDFTSFSREERKRAHDMRDLVIRYADARDAVGNAAIRIWQAGNEINHDTLMECLNDRLALSRTIGDENSQAYLQLAISTLEFNRGRL</sequence>